<dbReference type="AlphaFoldDB" id="A0A223S9E2"/>
<protein>
    <submittedName>
        <fullName evidence="1">Uncharacterized protein</fullName>
    </submittedName>
</protein>
<evidence type="ECO:0000313" key="1">
    <source>
        <dbReference type="EMBL" id="ASU84709.1"/>
    </source>
</evidence>
<reference evidence="1 2" key="1">
    <citation type="submission" date="2017-08" db="EMBL/GenBank/DDBJ databases">
        <title>The complete genome sequence of Nocardiopsis gilva YIM 90087.</title>
        <authorList>
            <person name="Yin M."/>
            <person name="Tang S."/>
        </authorList>
    </citation>
    <scope>NUCLEOTIDE SEQUENCE [LARGE SCALE GENOMIC DNA]</scope>
    <source>
        <strain evidence="1 2">YIM 90087</strain>
    </source>
</reference>
<keyword evidence="2" id="KW-1185">Reference proteome</keyword>
<sequence>MTTYCEIREVADMADLRAWAAAHHVPIIRGGYTLSGCTIYSATCGTLTLVCVGLEKGPGPLIWRSPFE</sequence>
<dbReference type="KEGG" id="ngv:CDO52_19585"/>
<accession>A0A223S9E2</accession>
<dbReference type="Proteomes" id="UP000215005">
    <property type="component" value="Chromosome"/>
</dbReference>
<name>A0A223S9E2_9ACTN</name>
<evidence type="ECO:0000313" key="2">
    <source>
        <dbReference type="Proteomes" id="UP000215005"/>
    </source>
</evidence>
<proteinExistence type="predicted"/>
<gene>
    <name evidence="1" type="ORF">CDO52_19585</name>
</gene>
<dbReference type="EMBL" id="CP022753">
    <property type="protein sequence ID" value="ASU84709.1"/>
    <property type="molecule type" value="Genomic_DNA"/>
</dbReference>
<organism evidence="1 2">
    <name type="scientific">Nocardiopsis gilva YIM 90087</name>
    <dbReference type="NCBI Taxonomy" id="1235441"/>
    <lineage>
        <taxon>Bacteria</taxon>
        <taxon>Bacillati</taxon>
        <taxon>Actinomycetota</taxon>
        <taxon>Actinomycetes</taxon>
        <taxon>Streptosporangiales</taxon>
        <taxon>Nocardiopsidaceae</taxon>
        <taxon>Nocardiopsis</taxon>
    </lineage>
</organism>